<keyword evidence="2" id="KW-1185">Reference proteome</keyword>
<sequence length="92" mass="10309">MSNGSRALGVGWAMIRILAASRRRSVDVAHSYNIHCVRFCPAKLKPLLPLTNYSFRGAAHLPMPPDRNLSLDVLEGEACWCRDRESSVETLR</sequence>
<accession>I4YKC9</accession>
<dbReference type="PATRIC" id="fig|864069.3.peg.7418"/>
<name>I4YKC9_9HYPH</name>
<evidence type="ECO:0000313" key="2">
    <source>
        <dbReference type="Proteomes" id="UP000003947"/>
    </source>
</evidence>
<reference evidence="1 2" key="1">
    <citation type="submission" date="2012-02" db="EMBL/GenBank/DDBJ databases">
        <title>Improved High-Quality Draft sequence of Microvirga sp. WSM3557.</title>
        <authorList>
            <consortium name="US DOE Joint Genome Institute"/>
            <person name="Lucas S."/>
            <person name="Han J."/>
            <person name="Lapidus A."/>
            <person name="Cheng J.-F."/>
            <person name="Goodwin L."/>
            <person name="Pitluck S."/>
            <person name="Peters L."/>
            <person name="Zhang X."/>
            <person name="Detter J.C."/>
            <person name="Han C."/>
            <person name="Tapia R."/>
            <person name="Land M."/>
            <person name="Hauser L."/>
            <person name="Kyrpides N."/>
            <person name="Ivanova N."/>
            <person name="Pagani I."/>
            <person name="Brau L."/>
            <person name="Yates R."/>
            <person name="O'Hara G."/>
            <person name="Rui T."/>
            <person name="Howieson J."/>
            <person name="Reeve W."/>
            <person name="Woyke T."/>
        </authorList>
    </citation>
    <scope>NUCLEOTIDE SEQUENCE [LARGE SCALE GENOMIC DNA]</scope>
    <source>
        <strain evidence="1 2">WSM3557</strain>
    </source>
</reference>
<organism evidence="1 2">
    <name type="scientific">Microvirga lotononidis</name>
    <dbReference type="NCBI Taxonomy" id="864069"/>
    <lineage>
        <taxon>Bacteria</taxon>
        <taxon>Pseudomonadati</taxon>
        <taxon>Pseudomonadota</taxon>
        <taxon>Alphaproteobacteria</taxon>
        <taxon>Hyphomicrobiales</taxon>
        <taxon>Methylobacteriaceae</taxon>
        <taxon>Microvirga</taxon>
    </lineage>
</organism>
<protein>
    <submittedName>
        <fullName evidence="1">Uncharacterized protein</fullName>
    </submittedName>
</protein>
<gene>
    <name evidence="1" type="ORF">MicloDRAFT_00069400</name>
</gene>
<dbReference type="Proteomes" id="UP000003947">
    <property type="component" value="Unassembled WGS sequence"/>
</dbReference>
<dbReference type="AlphaFoldDB" id="I4YKC9"/>
<dbReference type="EMBL" id="JH660648">
    <property type="protein sequence ID" value="EIM24421.1"/>
    <property type="molecule type" value="Genomic_DNA"/>
</dbReference>
<dbReference type="HOGENOM" id="CLU_2409947_0_0_5"/>
<proteinExistence type="predicted"/>
<evidence type="ECO:0000313" key="1">
    <source>
        <dbReference type="EMBL" id="EIM24421.1"/>
    </source>
</evidence>